<dbReference type="GO" id="GO:0070182">
    <property type="term" value="F:DNA polymerase binding"/>
    <property type="evidence" value="ECO:0007669"/>
    <property type="project" value="TreeGrafter"/>
</dbReference>
<comment type="subcellular location">
    <subcellularLocation>
        <location evidence="1">Nucleus</location>
    </subcellularLocation>
</comment>
<organism evidence="6 7">
    <name type="scientific">Cyanidioschyzon merolae (strain NIES-3377 / 10D)</name>
    <name type="common">Unicellular red alga</name>
    <dbReference type="NCBI Taxonomy" id="280699"/>
    <lineage>
        <taxon>Eukaryota</taxon>
        <taxon>Rhodophyta</taxon>
        <taxon>Bangiophyceae</taxon>
        <taxon>Cyanidiales</taxon>
        <taxon>Cyanidiaceae</taxon>
        <taxon>Cyanidioschyzon</taxon>
    </lineage>
</organism>
<dbReference type="InterPro" id="IPR029448">
    <property type="entry name" value="FANCD2"/>
</dbReference>
<dbReference type="GO" id="GO:0000793">
    <property type="term" value="C:condensed chromosome"/>
    <property type="evidence" value="ECO:0007669"/>
    <property type="project" value="TreeGrafter"/>
</dbReference>
<dbReference type="EMBL" id="AP006496">
    <property type="protein sequence ID" value="BAM81377.1"/>
    <property type="molecule type" value="Genomic_DNA"/>
</dbReference>
<gene>
    <name evidence="6" type="ORF">CYME_CMN306C</name>
</gene>
<dbReference type="OrthoDB" id="4570at2759"/>
<dbReference type="GO" id="GO:0031573">
    <property type="term" value="P:mitotic intra-S DNA damage checkpoint signaling"/>
    <property type="evidence" value="ECO:0007669"/>
    <property type="project" value="TreeGrafter"/>
</dbReference>
<keyword evidence="3" id="KW-0832">Ubl conjugation</keyword>
<dbReference type="STRING" id="280699.M1VEN9"/>
<dbReference type="Proteomes" id="UP000007014">
    <property type="component" value="Chromosome 14"/>
</dbReference>
<accession>M1VEN9</accession>
<dbReference type="PANTHER" id="PTHR32086">
    <property type="entry name" value="FANCONI ANEMIA GROUP D2 PROTEIN"/>
    <property type="match status" value="1"/>
</dbReference>
<dbReference type="KEGG" id="cme:CYME_CMN306C"/>
<proteinExistence type="inferred from homology"/>
<evidence type="ECO:0000256" key="2">
    <source>
        <dbReference type="ARBA" id="ARBA00022499"/>
    </source>
</evidence>
<evidence type="ECO:0000313" key="6">
    <source>
        <dbReference type="EMBL" id="BAM81377.1"/>
    </source>
</evidence>
<reference evidence="6 7" key="1">
    <citation type="journal article" date="2004" name="Nature">
        <title>Genome sequence of the ultrasmall unicellular red alga Cyanidioschyzon merolae 10D.</title>
        <authorList>
            <person name="Matsuzaki M."/>
            <person name="Misumi O."/>
            <person name="Shin-i T."/>
            <person name="Maruyama S."/>
            <person name="Takahara M."/>
            <person name="Miyagishima S."/>
            <person name="Mori T."/>
            <person name="Nishida K."/>
            <person name="Yagisawa F."/>
            <person name="Nishida K."/>
            <person name="Yoshida Y."/>
            <person name="Nishimura Y."/>
            <person name="Nakao S."/>
            <person name="Kobayashi T."/>
            <person name="Momoyama Y."/>
            <person name="Higashiyama T."/>
            <person name="Minoda A."/>
            <person name="Sano M."/>
            <person name="Nomoto H."/>
            <person name="Oishi K."/>
            <person name="Hayashi H."/>
            <person name="Ohta F."/>
            <person name="Nishizaka S."/>
            <person name="Haga S."/>
            <person name="Miura S."/>
            <person name="Morishita T."/>
            <person name="Kabeya Y."/>
            <person name="Terasawa K."/>
            <person name="Suzuki Y."/>
            <person name="Ishii Y."/>
            <person name="Asakawa S."/>
            <person name="Takano H."/>
            <person name="Ohta N."/>
            <person name="Kuroiwa H."/>
            <person name="Tanaka K."/>
            <person name="Shimizu N."/>
            <person name="Sugano S."/>
            <person name="Sato N."/>
            <person name="Nozaki H."/>
            <person name="Ogasawara N."/>
            <person name="Kohara Y."/>
            <person name="Kuroiwa T."/>
        </authorList>
    </citation>
    <scope>NUCLEOTIDE SEQUENCE [LARGE SCALE GENOMIC DNA]</scope>
    <source>
        <strain evidence="6 7">10D</strain>
    </source>
</reference>
<dbReference type="HOGENOM" id="CLU_252837_0_0_1"/>
<reference evidence="6 7" key="2">
    <citation type="journal article" date="2007" name="BMC Biol.">
        <title>A 100%-complete sequence reveals unusually simple genomic features in the hot-spring red alga Cyanidioschyzon merolae.</title>
        <authorList>
            <person name="Nozaki H."/>
            <person name="Takano H."/>
            <person name="Misumi O."/>
            <person name="Terasawa K."/>
            <person name="Matsuzaki M."/>
            <person name="Maruyama S."/>
            <person name="Nishida K."/>
            <person name="Yagisawa F."/>
            <person name="Yoshida Y."/>
            <person name="Fujiwara T."/>
            <person name="Takio S."/>
            <person name="Tamura K."/>
            <person name="Chung S.J."/>
            <person name="Nakamura S."/>
            <person name="Kuroiwa H."/>
            <person name="Tanaka K."/>
            <person name="Sato N."/>
            <person name="Kuroiwa T."/>
        </authorList>
    </citation>
    <scope>NUCLEOTIDE SEQUENCE [LARGE SCALE GENOMIC DNA]</scope>
    <source>
        <strain evidence="6 7">10D</strain>
    </source>
</reference>
<evidence type="ECO:0000256" key="4">
    <source>
        <dbReference type="ARBA" id="ARBA00023242"/>
    </source>
</evidence>
<evidence type="ECO:0000313" key="7">
    <source>
        <dbReference type="Proteomes" id="UP000007014"/>
    </source>
</evidence>
<dbReference type="GO" id="GO:0036297">
    <property type="term" value="P:interstrand cross-link repair"/>
    <property type="evidence" value="ECO:0007669"/>
    <property type="project" value="TreeGrafter"/>
</dbReference>
<dbReference type="Gramene" id="CMN306CT">
    <property type="protein sequence ID" value="CMN306CT"/>
    <property type="gene ID" value="CMN306C"/>
</dbReference>
<keyword evidence="7" id="KW-1185">Reference proteome</keyword>
<dbReference type="Pfam" id="PF14631">
    <property type="entry name" value="FancD2"/>
    <property type="match status" value="1"/>
</dbReference>
<evidence type="ECO:0000256" key="1">
    <source>
        <dbReference type="ARBA" id="ARBA00004123"/>
    </source>
</evidence>
<dbReference type="GeneID" id="16995175"/>
<dbReference type="GO" id="GO:1990918">
    <property type="term" value="P:double-strand break repair involved in meiotic recombination"/>
    <property type="evidence" value="ECO:0007669"/>
    <property type="project" value="TreeGrafter"/>
</dbReference>
<dbReference type="GO" id="GO:0007129">
    <property type="term" value="P:homologous chromosome pairing at meiosis"/>
    <property type="evidence" value="ECO:0007669"/>
    <property type="project" value="TreeGrafter"/>
</dbReference>
<dbReference type="RefSeq" id="XP_005537413.1">
    <property type="nucleotide sequence ID" value="XM_005537356.1"/>
</dbReference>
<keyword evidence="4" id="KW-0539">Nucleus</keyword>
<protein>
    <submittedName>
        <fullName evidence="6">Uncharacterized protein</fullName>
    </submittedName>
</protein>
<dbReference type="SUPFAM" id="SSF48371">
    <property type="entry name" value="ARM repeat"/>
    <property type="match status" value="1"/>
</dbReference>
<comment type="similarity">
    <text evidence="5">Belongs to the Fanconi anemia protein FANCD2 family.</text>
</comment>
<dbReference type="PANTHER" id="PTHR32086:SF0">
    <property type="entry name" value="FANCONI ANEMIA GROUP D2 PROTEIN"/>
    <property type="match status" value="1"/>
</dbReference>
<dbReference type="GO" id="GO:0005634">
    <property type="term" value="C:nucleus"/>
    <property type="evidence" value="ECO:0007669"/>
    <property type="project" value="UniProtKB-SubCell"/>
</dbReference>
<evidence type="ECO:0000256" key="5">
    <source>
        <dbReference type="ARBA" id="ARBA00093456"/>
    </source>
</evidence>
<dbReference type="InterPro" id="IPR016024">
    <property type="entry name" value="ARM-type_fold"/>
</dbReference>
<evidence type="ECO:0000256" key="3">
    <source>
        <dbReference type="ARBA" id="ARBA00022843"/>
    </source>
</evidence>
<dbReference type="eggNOG" id="KOG4712">
    <property type="taxonomic scope" value="Eukaryota"/>
</dbReference>
<sequence>MRALQFDACNARMHARIARTHCRSAIDRRTAAREHVHCNCRCCVRERRNSTCMEPNARILPLDESQDPLVCYLPATLVVKLNQVGLRLLHWPGRGGLHETCYVVESVAALERLCTALTAEIEAPGESDPQTSTAQEETACRASRLVDAIEKAWKTDDAALTRSLTPIAELQFPASDDRASTVVSLDAKRCELELRSTGVSFSCLLLRIRGLRLGAARALLQEALERDLGSSSVDPSEAAKSTLALSCASALRWLNSDLSLSHILPMQLGSERVIAHQSAAEESGGLGALIESILGALGIVSPDLQMTLLEILPELVQQSFDAERHELALANSLPGLLQGAARGEKCNVRLMNTVVDTANALQTATARRAVRKSLLSEILSIVPGLYSPESLAMGLQFLVGALESLGATSDAESALLTGNEVDCLETSAENAIMAALRENLLAERQQLHQQQTATSHDAVIVTSAVACALQHSQQAVKRMLAWYSQSAYGLVCRALQEWTDGASADATPQPADLFLLLALYRANPESFEMKAHRARPATGTHRMPCPLEAATAYILCGDQGRRAILRWGSILHTHDGSALLQLLNLICRSGPKMTAHAPLVGHVETLAQLIAAFFKAVPALRQDCLLSFLELAHSESEYCRLLSLHAFVCIARETPAELAPFAPLVHGLAELCESLAPSTWQHDFGRAPSPCANIQGALKTPGALPLTLMYSTFALMHRTVNTHACASIEAPERLETFLPLMVRKLLTHPDALYQRCGCLATAILVETWSQREADYSKAQDLLELALQCTARRPAIAAQLYAELAAAWMPSLGTAASSSSSDLHRAPAPALWLLTHTLQQFASLFIWMPSSDAEAHEASIPSEARFGLAMEGSLDLVIPVANLVHSKKDGFANLVLLVPLLRLIWCIGVGQHGYTSHWFQKELCPLLGAAVQLPVAPFSKPTASIPCAQLRDQMQSLAIASNWLGAQVHFFAVLAKQDMHGARSHLVERIRHLIAVETAAEHLAMEAAANALPIVLEMPQEPCLPGSLLSWLLAETAADAADPEILLWTLRHVRRCDAAVIDANLKVLIRIAKAPPACKARDTLHQVLRVLESASGLDAELFCDAFLTQTSPLDWSDDETSLLLLAIMMRLEGVSFDRAVILQQWLESNLYSQAFEDLRFTEAVLKAALHLIEAAVDTAATEPTFEWALATLERYMPARHICQNQGPRCISCFLDARPARFVLVAQALERCFRIWCQQQQQQQQAPGRRAARSNAAVCVTAPLDSAHFKLFRRFAQLLKTLLDKAVRGRDHRALGASMRLGRIFADSLNRSLVPLWIVHFQVCAADIASACAAFQKSTRILQRVCVFAKEQRDRSLIALTPPLKRALELFLYRVKEMLSANASLSSFWMGTLRHKNLDGEVVSSQLRIDSDPSQSDDDAEETLSAA</sequence>
<keyword evidence="2" id="KW-1017">Isopeptide bond</keyword>
<name>M1VEN9_CYAM1</name>